<accession>A0A8S3SN31</accession>
<sequence>MAVFVTKLKVDPNYAFAVVALDEINIAVTSPKINDLCIMFIDLYSKEVTKIKTKYECRAITVRDGKLLSISPKLGILSIDANNGNVLSTIEKRLPNYTLLTSFKSKLYIGDPDINTISCCEMDGTTIWSFKDDTVITNPRGIAVDGMGNVYITNGDQNNVTVISSDGNQSKQLLSKVDGLKIPTAIQYDRKTKSSVSGKLC</sequence>
<dbReference type="OrthoDB" id="6148277at2759"/>
<dbReference type="Proteomes" id="UP000683360">
    <property type="component" value="Unassembled WGS sequence"/>
</dbReference>
<dbReference type="Gene3D" id="2.120.10.30">
    <property type="entry name" value="TolB, C-terminal domain"/>
    <property type="match status" value="1"/>
</dbReference>
<protein>
    <submittedName>
        <fullName evidence="1">Uncharacterized protein</fullName>
    </submittedName>
</protein>
<evidence type="ECO:0000313" key="2">
    <source>
        <dbReference type="Proteomes" id="UP000683360"/>
    </source>
</evidence>
<comment type="caution">
    <text evidence="1">The sequence shown here is derived from an EMBL/GenBank/DDBJ whole genome shotgun (WGS) entry which is preliminary data.</text>
</comment>
<gene>
    <name evidence="1" type="ORF">MEDL_35596</name>
</gene>
<proteinExistence type="predicted"/>
<dbReference type="AlphaFoldDB" id="A0A8S3SN31"/>
<reference evidence="1" key="1">
    <citation type="submission" date="2021-03" db="EMBL/GenBank/DDBJ databases">
        <authorList>
            <person name="Bekaert M."/>
        </authorList>
    </citation>
    <scope>NUCLEOTIDE SEQUENCE</scope>
</reference>
<dbReference type="EMBL" id="CAJPWZ010001737">
    <property type="protein sequence ID" value="CAG2222242.1"/>
    <property type="molecule type" value="Genomic_DNA"/>
</dbReference>
<evidence type="ECO:0000313" key="1">
    <source>
        <dbReference type="EMBL" id="CAG2222242.1"/>
    </source>
</evidence>
<dbReference type="SUPFAM" id="SSF101898">
    <property type="entry name" value="NHL repeat"/>
    <property type="match status" value="1"/>
</dbReference>
<organism evidence="1 2">
    <name type="scientific">Mytilus edulis</name>
    <name type="common">Blue mussel</name>
    <dbReference type="NCBI Taxonomy" id="6550"/>
    <lineage>
        <taxon>Eukaryota</taxon>
        <taxon>Metazoa</taxon>
        <taxon>Spiralia</taxon>
        <taxon>Lophotrochozoa</taxon>
        <taxon>Mollusca</taxon>
        <taxon>Bivalvia</taxon>
        <taxon>Autobranchia</taxon>
        <taxon>Pteriomorphia</taxon>
        <taxon>Mytilida</taxon>
        <taxon>Mytiloidea</taxon>
        <taxon>Mytilidae</taxon>
        <taxon>Mytilinae</taxon>
        <taxon>Mytilus</taxon>
    </lineage>
</organism>
<name>A0A8S3SN31_MYTED</name>
<keyword evidence="2" id="KW-1185">Reference proteome</keyword>
<dbReference type="InterPro" id="IPR011042">
    <property type="entry name" value="6-blade_b-propeller_TolB-like"/>
</dbReference>